<evidence type="ECO:0000313" key="3">
    <source>
        <dbReference type="Proteomes" id="UP000034617"/>
    </source>
</evidence>
<gene>
    <name evidence="2" type="ORF">UW22_C0086G0006</name>
</gene>
<dbReference type="EMBL" id="LCHM01000086">
    <property type="protein sequence ID" value="KKT33960.1"/>
    <property type="molecule type" value="Genomic_DNA"/>
</dbReference>
<dbReference type="Proteomes" id="UP000034617">
    <property type="component" value="Unassembled WGS sequence"/>
</dbReference>
<feature type="transmembrane region" description="Helical" evidence="1">
    <location>
        <begin position="75"/>
        <end position="92"/>
    </location>
</feature>
<keyword evidence="1" id="KW-1133">Transmembrane helix</keyword>
<comment type="caution">
    <text evidence="2">The sequence shown here is derived from an EMBL/GenBank/DDBJ whole genome shotgun (WGS) entry which is preliminary data.</text>
</comment>
<dbReference type="AlphaFoldDB" id="A0A0G1GHD2"/>
<evidence type="ECO:0000256" key="1">
    <source>
        <dbReference type="SAM" id="Phobius"/>
    </source>
</evidence>
<reference evidence="2 3" key="1">
    <citation type="journal article" date="2015" name="Nature">
        <title>rRNA introns, odd ribosomes, and small enigmatic genomes across a large radiation of phyla.</title>
        <authorList>
            <person name="Brown C.T."/>
            <person name="Hug L.A."/>
            <person name="Thomas B.C."/>
            <person name="Sharon I."/>
            <person name="Castelle C.J."/>
            <person name="Singh A."/>
            <person name="Wilkins M.J."/>
            <person name="Williams K.H."/>
            <person name="Banfield J.F."/>
        </authorList>
    </citation>
    <scope>NUCLEOTIDE SEQUENCE [LARGE SCALE GENOMIC DNA]</scope>
</reference>
<name>A0A0G1GHD2_9BACT</name>
<keyword evidence="1" id="KW-0812">Transmembrane</keyword>
<protein>
    <submittedName>
        <fullName evidence="2">Uncharacterized protein</fullName>
    </submittedName>
</protein>
<proteinExistence type="predicted"/>
<accession>A0A0G1GHD2</accession>
<evidence type="ECO:0000313" key="2">
    <source>
        <dbReference type="EMBL" id="KKT33960.1"/>
    </source>
</evidence>
<organism evidence="2 3">
    <name type="scientific">Candidatus Gottesmanbacteria bacterium GW2011_GWB1_44_11c</name>
    <dbReference type="NCBI Taxonomy" id="1618447"/>
    <lineage>
        <taxon>Bacteria</taxon>
        <taxon>Candidatus Gottesmaniibacteriota</taxon>
    </lineage>
</organism>
<sequence>MGFSCPKWGMSGSPYRGELCITLKIKAFQKHCQQRIHFREKFGFTIVWLPRVRGISLRRIPPCIRLRSTYEAKNLFFLLFLLLAFSVLFVHGSKSGFSRT</sequence>
<keyword evidence="1" id="KW-0472">Membrane</keyword>